<evidence type="ECO:0000256" key="1">
    <source>
        <dbReference type="SAM" id="Phobius"/>
    </source>
</evidence>
<organism evidence="2 3">
    <name type="scientific">Ammonifex thiophilus</name>
    <dbReference type="NCBI Taxonomy" id="444093"/>
    <lineage>
        <taxon>Bacteria</taxon>
        <taxon>Bacillati</taxon>
        <taxon>Bacillota</taxon>
        <taxon>Clostridia</taxon>
        <taxon>Thermoanaerobacterales</taxon>
        <taxon>Thermoanaerobacteraceae</taxon>
        <taxon>Ammonifex</taxon>
    </lineage>
</organism>
<keyword evidence="1" id="KW-0812">Transmembrane</keyword>
<protein>
    <recommendedName>
        <fullName evidence="4">DUF1049 domain-containing protein</fullName>
    </recommendedName>
</protein>
<dbReference type="EMBL" id="QSLN01000002">
    <property type="protein sequence ID" value="RDV84189.1"/>
    <property type="molecule type" value="Genomic_DNA"/>
</dbReference>
<gene>
    <name evidence="2" type="ORF">DXX99_02430</name>
</gene>
<evidence type="ECO:0008006" key="4">
    <source>
        <dbReference type="Google" id="ProtNLM"/>
    </source>
</evidence>
<accession>A0A3D8P790</accession>
<sequence>MMEMRVGKSTKGKKVMVVALLVLMALLFLRSTILRVEEVVAPSPGSSGLPAVTLGFLVLFLAGVCYGLWVLLVEHYLAFSLAREWLLETLRELEIPSANRQKERKQVEK</sequence>
<dbReference type="Proteomes" id="UP000256329">
    <property type="component" value="Unassembled WGS sequence"/>
</dbReference>
<keyword evidence="3" id="KW-1185">Reference proteome</keyword>
<proteinExistence type="predicted"/>
<evidence type="ECO:0000313" key="2">
    <source>
        <dbReference type="EMBL" id="RDV84189.1"/>
    </source>
</evidence>
<dbReference type="AlphaFoldDB" id="A0A3D8P790"/>
<evidence type="ECO:0000313" key="3">
    <source>
        <dbReference type="Proteomes" id="UP000256329"/>
    </source>
</evidence>
<keyword evidence="1" id="KW-1133">Transmembrane helix</keyword>
<feature type="transmembrane region" description="Helical" evidence="1">
    <location>
        <begin position="51"/>
        <end position="73"/>
    </location>
</feature>
<reference evidence="2 3" key="1">
    <citation type="submission" date="2018-08" db="EMBL/GenBank/DDBJ databases">
        <title>Form III RuBisCO-mediated autotrophy in Thermodesulfobium bacteria.</title>
        <authorList>
            <person name="Toshchakov S.V."/>
            <person name="Kublanov I.V."/>
            <person name="Frolov E."/>
            <person name="Bonch-Osmolovskaya E.A."/>
            <person name="Tourova T.P."/>
            <person name="Chernych N.A."/>
            <person name="Lebedinsky A.V."/>
        </authorList>
    </citation>
    <scope>NUCLEOTIDE SEQUENCE [LARGE SCALE GENOMIC DNA]</scope>
    <source>
        <strain evidence="2 3">SR</strain>
    </source>
</reference>
<keyword evidence="1" id="KW-0472">Membrane</keyword>
<comment type="caution">
    <text evidence="2">The sequence shown here is derived from an EMBL/GenBank/DDBJ whole genome shotgun (WGS) entry which is preliminary data.</text>
</comment>
<name>A0A3D8P790_9THEO</name>